<protein>
    <recommendedName>
        <fullName evidence="6">branched-chain-amino-acid transaminase</fullName>
        <ecNumber evidence="6">2.6.1.42</ecNumber>
    </recommendedName>
</protein>
<dbReference type="Gene3D" id="3.20.10.10">
    <property type="entry name" value="D-amino Acid Aminotransferase, subunit A, domain 2"/>
    <property type="match status" value="1"/>
</dbReference>
<dbReference type="NCBIfam" id="NF005209">
    <property type="entry name" value="PRK06680.1"/>
    <property type="match status" value="1"/>
</dbReference>
<dbReference type="eggNOG" id="COG0115">
    <property type="taxonomic scope" value="Bacteria"/>
</dbReference>
<dbReference type="GO" id="GO:0005829">
    <property type="term" value="C:cytosol"/>
    <property type="evidence" value="ECO:0007669"/>
    <property type="project" value="TreeGrafter"/>
</dbReference>
<dbReference type="Proteomes" id="UP000002407">
    <property type="component" value="Chromosome"/>
</dbReference>
<dbReference type="GO" id="GO:0046394">
    <property type="term" value="P:carboxylic acid biosynthetic process"/>
    <property type="evidence" value="ECO:0007669"/>
    <property type="project" value="UniProtKB-ARBA"/>
</dbReference>
<evidence type="ECO:0000313" key="12">
    <source>
        <dbReference type="Proteomes" id="UP000002407"/>
    </source>
</evidence>
<dbReference type="KEGG" id="cha:CHAB381_1083"/>
<sequence>MLNGIVYINGKFCDANEAKISPFDRGFIFGDGIYEVVPVVNGRLVDRLDFWERFERSLKSIELKLPLSREKYEAMFYELIKRNNIKEGAVYTEISRGAAMRDFDFPVGLTPTCFAFAYEKNIFDNPYAKTGIEIVSLPDIRWKRRDIKSVSLLAQCITKHEAHKRGAFECFMTENGYVTECSSSSAFIIKNGVLITKPLSNEILPGIRRKVILGFANEAGLKINERNFTMDEVYEADEAFISAATLMLLPVVKADGKKIGGGKIGKFVPKLREMYANHLKKEAGIL</sequence>
<gene>
    <name evidence="11" type="ordered locus">CHAB381_1083</name>
</gene>
<dbReference type="GO" id="GO:0008652">
    <property type="term" value="P:amino acid biosynthetic process"/>
    <property type="evidence" value="ECO:0007669"/>
    <property type="project" value="UniProtKB-ARBA"/>
</dbReference>
<comment type="pathway">
    <text evidence="2">Amino-acid biosynthesis; L-isoleucine biosynthesis; L-isoleucine from 2-oxobutanoate: step 4/4.</text>
</comment>
<evidence type="ECO:0000256" key="9">
    <source>
        <dbReference type="ARBA" id="ARBA00048798"/>
    </source>
</evidence>
<dbReference type="InterPro" id="IPR001544">
    <property type="entry name" value="Aminotrans_IV"/>
</dbReference>
<evidence type="ECO:0000256" key="2">
    <source>
        <dbReference type="ARBA" id="ARBA00004824"/>
    </source>
</evidence>
<dbReference type="GO" id="GO:0052654">
    <property type="term" value="F:L-leucine-2-oxoglutarate transaminase activity"/>
    <property type="evidence" value="ECO:0007669"/>
    <property type="project" value="RHEA"/>
</dbReference>
<name>A7I2A0_CAMHC</name>
<comment type="catalytic activity">
    <reaction evidence="10">
        <text>L-leucine + 2-oxoglutarate = 4-methyl-2-oxopentanoate + L-glutamate</text>
        <dbReference type="Rhea" id="RHEA:18321"/>
        <dbReference type="ChEBI" id="CHEBI:16810"/>
        <dbReference type="ChEBI" id="CHEBI:17865"/>
        <dbReference type="ChEBI" id="CHEBI:29985"/>
        <dbReference type="ChEBI" id="CHEBI:57427"/>
        <dbReference type="EC" id="2.6.1.42"/>
    </reaction>
</comment>
<comment type="pathway">
    <text evidence="4">Amino-acid biosynthesis; L-leucine biosynthesis; L-leucine from 3-methyl-2-oxobutanoate: step 4/4.</text>
</comment>
<dbReference type="HOGENOM" id="CLU_020844_4_1_7"/>
<evidence type="ECO:0000256" key="4">
    <source>
        <dbReference type="ARBA" id="ARBA00005072"/>
    </source>
</evidence>
<evidence type="ECO:0000256" key="8">
    <source>
        <dbReference type="ARBA" id="ARBA00048212"/>
    </source>
</evidence>
<dbReference type="FunFam" id="3.20.10.10:FF:000002">
    <property type="entry name" value="D-alanine aminotransferase"/>
    <property type="match status" value="1"/>
</dbReference>
<comment type="similarity">
    <text evidence="5">Belongs to the class-IV pyridoxal-phosphate-dependent aminotransferase family.</text>
</comment>
<evidence type="ECO:0000313" key="11">
    <source>
        <dbReference type="EMBL" id="ABS52078.1"/>
    </source>
</evidence>
<keyword evidence="7" id="KW-0663">Pyridoxal phosphate</keyword>
<dbReference type="RefSeq" id="WP_012108939.1">
    <property type="nucleotide sequence ID" value="NC_009714.1"/>
</dbReference>
<dbReference type="Gene3D" id="3.30.470.10">
    <property type="match status" value="1"/>
</dbReference>
<proteinExistence type="inferred from homology"/>
<dbReference type="SUPFAM" id="SSF56752">
    <property type="entry name" value="D-aminoacid aminotransferase-like PLP-dependent enzymes"/>
    <property type="match status" value="1"/>
</dbReference>
<dbReference type="GO" id="GO:0052656">
    <property type="term" value="F:L-isoleucine-2-oxoglutarate transaminase activity"/>
    <property type="evidence" value="ECO:0007669"/>
    <property type="project" value="RHEA"/>
</dbReference>
<dbReference type="PANTHER" id="PTHR42743:SF11">
    <property type="entry name" value="AMINODEOXYCHORISMATE LYASE"/>
    <property type="match status" value="1"/>
</dbReference>
<dbReference type="EMBL" id="CP000776">
    <property type="protein sequence ID" value="ABS52078.1"/>
    <property type="molecule type" value="Genomic_DNA"/>
</dbReference>
<organism evidence="11 12">
    <name type="scientific">Campylobacter hominis (strain ATCC BAA-381 / DSM 21671 / CCUG 45161 / LMG 19568 / NCTC 13146 / CH001A)</name>
    <dbReference type="NCBI Taxonomy" id="360107"/>
    <lineage>
        <taxon>Bacteria</taxon>
        <taxon>Pseudomonadati</taxon>
        <taxon>Campylobacterota</taxon>
        <taxon>Epsilonproteobacteria</taxon>
        <taxon>Campylobacterales</taxon>
        <taxon>Campylobacteraceae</taxon>
        <taxon>Campylobacter</taxon>
    </lineage>
</organism>
<keyword evidence="11" id="KW-0808">Transferase</keyword>
<evidence type="ECO:0000256" key="3">
    <source>
        <dbReference type="ARBA" id="ARBA00004931"/>
    </source>
</evidence>
<comment type="pathway">
    <text evidence="3">Amino-acid biosynthesis; L-valine biosynthesis; L-valine from pyruvate: step 4/4.</text>
</comment>
<evidence type="ECO:0000256" key="10">
    <source>
        <dbReference type="ARBA" id="ARBA00049229"/>
    </source>
</evidence>
<evidence type="ECO:0000256" key="1">
    <source>
        <dbReference type="ARBA" id="ARBA00001933"/>
    </source>
</evidence>
<comment type="catalytic activity">
    <reaction evidence="8">
        <text>L-valine + 2-oxoglutarate = 3-methyl-2-oxobutanoate + L-glutamate</text>
        <dbReference type="Rhea" id="RHEA:24813"/>
        <dbReference type="ChEBI" id="CHEBI:11851"/>
        <dbReference type="ChEBI" id="CHEBI:16810"/>
        <dbReference type="ChEBI" id="CHEBI:29985"/>
        <dbReference type="ChEBI" id="CHEBI:57762"/>
        <dbReference type="EC" id="2.6.1.42"/>
    </reaction>
</comment>
<dbReference type="PANTHER" id="PTHR42743">
    <property type="entry name" value="AMINO-ACID AMINOTRANSFERASE"/>
    <property type="match status" value="1"/>
</dbReference>
<dbReference type="GO" id="GO:0052655">
    <property type="term" value="F:L-valine-2-oxoglutarate transaminase activity"/>
    <property type="evidence" value="ECO:0007669"/>
    <property type="project" value="RHEA"/>
</dbReference>
<evidence type="ECO:0000256" key="7">
    <source>
        <dbReference type="ARBA" id="ARBA00022898"/>
    </source>
</evidence>
<dbReference type="InterPro" id="IPR036038">
    <property type="entry name" value="Aminotransferase-like"/>
</dbReference>
<dbReference type="InterPro" id="IPR043132">
    <property type="entry name" value="BCAT-like_C"/>
</dbReference>
<comment type="catalytic activity">
    <reaction evidence="9">
        <text>L-isoleucine + 2-oxoglutarate = (S)-3-methyl-2-oxopentanoate + L-glutamate</text>
        <dbReference type="Rhea" id="RHEA:24801"/>
        <dbReference type="ChEBI" id="CHEBI:16810"/>
        <dbReference type="ChEBI" id="CHEBI:29985"/>
        <dbReference type="ChEBI" id="CHEBI:35146"/>
        <dbReference type="ChEBI" id="CHEBI:58045"/>
        <dbReference type="EC" id="2.6.1.42"/>
    </reaction>
</comment>
<accession>A7I2A0</accession>
<dbReference type="AlphaFoldDB" id="A7I2A0"/>
<evidence type="ECO:0000256" key="5">
    <source>
        <dbReference type="ARBA" id="ARBA00009320"/>
    </source>
</evidence>
<keyword evidence="11" id="KW-0032">Aminotransferase</keyword>
<evidence type="ECO:0000256" key="6">
    <source>
        <dbReference type="ARBA" id="ARBA00013053"/>
    </source>
</evidence>
<dbReference type="Pfam" id="PF01063">
    <property type="entry name" value="Aminotran_4"/>
    <property type="match status" value="1"/>
</dbReference>
<dbReference type="InterPro" id="IPR050571">
    <property type="entry name" value="Class-IV_PLP-Dep_Aminotrnsfr"/>
</dbReference>
<dbReference type="InterPro" id="IPR043131">
    <property type="entry name" value="BCAT-like_N"/>
</dbReference>
<dbReference type="STRING" id="360107.CHAB381_1083"/>
<reference evidence="12" key="1">
    <citation type="submission" date="2007-07" db="EMBL/GenBank/DDBJ databases">
        <title>Complete genome sequence of Campylobacter hominis ATCC BAA-381, a commensal isolated from the human gastrointestinal tract.</title>
        <authorList>
            <person name="Fouts D.E."/>
            <person name="Mongodin E.F."/>
            <person name="Puiu D."/>
            <person name="Sebastian Y."/>
            <person name="Miller W.G."/>
            <person name="Mandrell R.E."/>
            <person name="Nelson K.E."/>
        </authorList>
    </citation>
    <scope>NUCLEOTIDE SEQUENCE [LARGE SCALE GENOMIC DNA]</scope>
    <source>
        <strain evidence="12">ATCC BAA-381 / LMG 19568 / NCTC 13146 / CH001A</strain>
    </source>
</reference>
<keyword evidence="12" id="KW-1185">Reference proteome</keyword>
<dbReference type="OrthoDB" id="9805628at2"/>
<comment type="cofactor">
    <cofactor evidence="1">
        <name>pyridoxal 5'-phosphate</name>
        <dbReference type="ChEBI" id="CHEBI:597326"/>
    </cofactor>
</comment>
<dbReference type="EC" id="2.6.1.42" evidence="6"/>